<feature type="region of interest" description="Disordered" evidence="1">
    <location>
        <begin position="1"/>
        <end position="28"/>
    </location>
</feature>
<name>A0A448XPL7_9PLAT</name>
<keyword evidence="3" id="KW-1185">Reference proteome</keyword>
<comment type="caution">
    <text evidence="2">The sequence shown here is derived from an EMBL/GenBank/DDBJ whole genome shotgun (WGS) entry which is preliminary data.</text>
</comment>
<organism evidence="2 3">
    <name type="scientific">Protopolystoma xenopodis</name>
    <dbReference type="NCBI Taxonomy" id="117903"/>
    <lineage>
        <taxon>Eukaryota</taxon>
        <taxon>Metazoa</taxon>
        <taxon>Spiralia</taxon>
        <taxon>Lophotrochozoa</taxon>
        <taxon>Platyhelminthes</taxon>
        <taxon>Monogenea</taxon>
        <taxon>Polyopisthocotylea</taxon>
        <taxon>Polystomatidea</taxon>
        <taxon>Polystomatidae</taxon>
        <taxon>Protopolystoma</taxon>
    </lineage>
</organism>
<feature type="compositionally biased region" description="Pro residues" evidence="1">
    <location>
        <begin position="67"/>
        <end position="81"/>
    </location>
</feature>
<dbReference type="EMBL" id="CAAALY010271223">
    <property type="protein sequence ID" value="VEL41828.1"/>
    <property type="molecule type" value="Genomic_DNA"/>
</dbReference>
<protein>
    <submittedName>
        <fullName evidence="2">Uncharacterized protein</fullName>
    </submittedName>
</protein>
<dbReference type="AlphaFoldDB" id="A0A448XPL7"/>
<feature type="region of interest" description="Disordered" evidence="1">
    <location>
        <begin position="44"/>
        <end position="92"/>
    </location>
</feature>
<proteinExistence type="predicted"/>
<sequence length="114" mass="12156">MAGGPKMGHKISRGSDRGSELGRAESDRALVGVWGPAAVTVNRRGRLSHEAEGKADATNAQLTRPKPATPPLPAFKPPALPPRQAGESSRRATCRGWWAGRPACRLWLATCPPR</sequence>
<evidence type="ECO:0000313" key="3">
    <source>
        <dbReference type="Proteomes" id="UP000784294"/>
    </source>
</evidence>
<evidence type="ECO:0000313" key="2">
    <source>
        <dbReference type="EMBL" id="VEL41828.1"/>
    </source>
</evidence>
<evidence type="ECO:0000256" key="1">
    <source>
        <dbReference type="SAM" id="MobiDB-lite"/>
    </source>
</evidence>
<gene>
    <name evidence="2" type="ORF">PXEA_LOCUS35268</name>
</gene>
<feature type="compositionally biased region" description="Basic and acidic residues" evidence="1">
    <location>
        <begin position="13"/>
        <end position="28"/>
    </location>
</feature>
<dbReference type="Proteomes" id="UP000784294">
    <property type="component" value="Unassembled WGS sequence"/>
</dbReference>
<reference evidence="2" key="1">
    <citation type="submission" date="2018-11" db="EMBL/GenBank/DDBJ databases">
        <authorList>
            <consortium name="Pathogen Informatics"/>
        </authorList>
    </citation>
    <scope>NUCLEOTIDE SEQUENCE</scope>
</reference>
<accession>A0A448XPL7</accession>